<keyword evidence="1" id="KW-0175">Coiled coil</keyword>
<evidence type="ECO:0000313" key="4">
    <source>
        <dbReference type="Proteomes" id="UP000045285"/>
    </source>
</evidence>
<dbReference type="Pfam" id="PF13476">
    <property type="entry name" value="AAA_23"/>
    <property type="match status" value="1"/>
</dbReference>
<keyword evidence="4" id="KW-1185">Reference proteome</keyword>
<dbReference type="Proteomes" id="UP000045285">
    <property type="component" value="Unassembled WGS sequence"/>
</dbReference>
<dbReference type="GO" id="GO:0006302">
    <property type="term" value="P:double-strand break repair"/>
    <property type="evidence" value="ECO:0007669"/>
    <property type="project" value="InterPro"/>
</dbReference>
<sequence length="688" mass="74684">MRLDFIEVCGFRGFRDKVRVDFGRGFTVITGRNGVGKSTLCDAVEFAITGSIDKYSVEKSAKESLNDYLWWRGEGTPKAHFVTASFIDTDGKPFTITRTREAGSDRSQEEIQAALCSGPVPDDALKQLTRTSIIRDEWIAALSLDLSETERFDLVRAALGALEGSEAGGRAREVVVAAEGAHSRDEAAYETARSRLADRLAQQSETQAALSRSGDVSEALRIISAAIPDAPTELTARLAAGRNTLANARAKLSRMGEAVQLGREIAARQAAFNAPESAVAREAASAALEAARRAKEAADRVITEAEQRLAREEEADAIAASLALLVEHGERLGLHDDHCPLCAAHRTSDEFAAGLAAARRRIASLSSGVQDARAALAAARDQATQPGLDLEKAEAEVAAHANEERTLRAQEAAHVDFYTQWNLDHRFIGDPDGLEREIAAERDRSINLERALLVLDASQAVSRISSIESEISTLRDEIERLANAVSQSQGAVTVAREIERSVKRVSAEVIDERLAQISPLLNELYQRLRPHADWRTIDYSIRGDVRRFLSLKVGNGLNPQFVFSSGQRRAAGLAFLLSVHLARAWTPLRSLLLDDPVQHIDDFRALHLVEVLAALRLDGRQIICAVEDPALADLLCRRLVSTSTEGGRRFDIDVTPLGATGVVTKEEIPPMPAGVLRNASGLQVVSGT</sequence>
<dbReference type="SUPFAM" id="SSF52540">
    <property type="entry name" value="P-loop containing nucleoside triphosphate hydrolases"/>
    <property type="match status" value="1"/>
</dbReference>
<evidence type="ECO:0000313" key="3">
    <source>
        <dbReference type="EMBL" id="CDX24430.1"/>
    </source>
</evidence>
<organism evidence="3 4">
    <name type="scientific">Mesorhizobium plurifarium</name>
    <dbReference type="NCBI Taxonomy" id="69974"/>
    <lineage>
        <taxon>Bacteria</taxon>
        <taxon>Pseudomonadati</taxon>
        <taxon>Pseudomonadota</taxon>
        <taxon>Alphaproteobacteria</taxon>
        <taxon>Hyphomicrobiales</taxon>
        <taxon>Phyllobacteriaceae</taxon>
        <taxon>Mesorhizobium</taxon>
    </lineage>
</organism>
<protein>
    <submittedName>
        <fullName evidence="3">SMC domain protein</fullName>
    </submittedName>
</protein>
<evidence type="ECO:0000259" key="2">
    <source>
        <dbReference type="Pfam" id="PF13476"/>
    </source>
</evidence>
<dbReference type="EMBL" id="CCMZ01000035">
    <property type="protein sequence ID" value="CDX24430.1"/>
    <property type="molecule type" value="Genomic_DNA"/>
</dbReference>
<dbReference type="GO" id="GO:0016887">
    <property type="term" value="F:ATP hydrolysis activity"/>
    <property type="evidence" value="ECO:0007669"/>
    <property type="project" value="InterPro"/>
</dbReference>
<dbReference type="PANTHER" id="PTHR32114:SF2">
    <property type="entry name" value="ABC TRANSPORTER ABCH.3"/>
    <property type="match status" value="1"/>
</dbReference>
<feature type="coiled-coil region" evidence="1">
    <location>
        <begin position="288"/>
        <end position="315"/>
    </location>
</feature>
<feature type="domain" description="Rad50/SbcC-type AAA" evidence="2">
    <location>
        <begin position="6"/>
        <end position="113"/>
    </location>
</feature>
<name>A0A090E4L1_MESPL</name>
<dbReference type="CDD" id="cd00267">
    <property type="entry name" value="ABC_ATPase"/>
    <property type="match status" value="1"/>
</dbReference>
<dbReference type="PANTHER" id="PTHR32114">
    <property type="entry name" value="ABC TRANSPORTER ABCH.3"/>
    <property type="match status" value="1"/>
</dbReference>
<dbReference type="Gene3D" id="3.40.50.300">
    <property type="entry name" value="P-loop containing nucleotide triphosphate hydrolases"/>
    <property type="match status" value="2"/>
</dbReference>
<dbReference type="AlphaFoldDB" id="A0A090E4L1"/>
<accession>A0A090E4L1</accession>
<reference evidence="4" key="1">
    <citation type="submission" date="2014-08" db="EMBL/GenBank/DDBJ databases">
        <authorList>
            <person name="Moulin L."/>
        </authorList>
    </citation>
    <scope>NUCLEOTIDE SEQUENCE [LARGE SCALE GENOMIC DNA]</scope>
</reference>
<proteinExistence type="predicted"/>
<dbReference type="InterPro" id="IPR038729">
    <property type="entry name" value="Rad50/SbcC_AAA"/>
</dbReference>
<dbReference type="InterPro" id="IPR027417">
    <property type="entry name" value="P-loop_NTPase"/>
</dbReference>
<gene>
    <name evidence="3" type="ORF">MPL3356_400066</name>
</gene>
<evidence type="ECO:0000256" key="1">
    <source>
        <dbReference type="SAM" id="Coils"/>
    </source>
</evidence>